<name>A0ABU8CX68_9GAMM</name>
<dbReference type="InterPro" id="IPR036409">
    <property type="entry name" value="Aldolase_II/adducin_N_sf"/>
</dbReference>
<proteinExistence type="predicted"/>
<sequence length="396" mass="42888">MYPPDGMSGSRIPLRRGSFQEFHSRGAMHGMAVLAPRKTPRGHIARRVNAVANAEFLTDLIAFSARIGAEPLLVQGGGGNTSLKRGDDLWVKASGTWLAHARERELFVRLPLSQVRAALRHDDAEARIVDIARGLPLRPSIETSLHALLPHRVVAHVHSVNALAWAVRKDAQERMRSLLTDLNWAWVPYRRPGHPLTRAVAAAIDARAPDVPDVLVLANHGLVVGGEDCAQVAARLEAVERRLLRAQRLAPPSQPERLRAANDLAWQPPSEPLAHALATDAIARRIAADGVLYPDHAVFLGARAAVVGAGERLSQAVERCLRERGAMPAFALVEDAGVLVAPESSTGAQAMLHCLALLALRLNGDEPLARLDADEVAALVDWDAEAYRRALARSMN</sequence>
<dbReference type="Proteomes" id="UP001387215">
    <property type="component" value="Unassembled WGS sequence"/>
</dbReference>
<evidence type="ECO:0000256" key="1">
    <source>
        <dbReference type="ARBA" id="ARBA00022723"/>
    </source>
</evidence>
<dbReference type="Gene3D" id="3.40.225.10">
    <property type="entry name" value="Class II aldolase/adducin N-terminal domain"/>
    <property type="match status" value="1"/>
</dbReference>
<dbReference type="InterPro" id="IPR050197">
    <property type="entry name" value="Aldolase_class_II_sugar_metab"/>
</dbReference>
<dbReference type="SMART" id="SM01007">
    <property type="entry name" value="Aldolase_II"/>
    <property type="match status" value="1"/>
</dbReference>
<keyword evidence="5" id="KW-1185">Reference proteome</keyword>
<evidence type="ECO:0000313" key="5">
    <source>
        <dbReference type="Proteomes" id="UP001387215"/>
    </source>
</evidence>
<accession>A0ABU8CX68</accession>
<dbReference type="PANTHER" id="PTHR22789:SF0">
    <property type="entry name" value="3-OXO-TETRONATE 4-PHOSPHATE DECARBOXYLASE-RELATED"/>
    <property type="match status" value="1"/>
</dbReference>
<dbReference type="PANTHER" id="PTHR22789">
    <property type="entry name" value="FUCULOSE PHOSPHATE ALDOLASE"/>
    <property type="match status" value="1"/>
</dbReference>
<organism evidence="4 5">
    <name type="scientific">Lysobacter firmicutimachus</name>
    <dbReference type="NCBI Taxonomy" id="1792846"/>
    <lineage>
        <taxon>Bacteria</taxon>
        <taxon>Pseudomonadati</taxon>
        <taxon>Pseudomonadota</taxon>
        <taxon>Gammaproteobacteria</taxon>
        <taxon>Lysobacterales</taxon>
        <taxon>Lysobacteraceae</taxon>
        <taxon>Lysobacter</taxon>
    </lineage>
</organism>
<dbReference type="RefSeq" id="WP_336130708.1">
    <property type="nucleotide sequence ID" value="NZ_JBANDL010000002.1"/>
</dbReference>
<feature type="domain" description="Class II aldolase/adducin N-terminal" evidence="3">
    <location>
        <begin position="59"/>
        <end position="247"/>
    </location>
</feature>
<keyword evidence="1" id="KW-0479">Metal-binding</keyword>
<evidence type="ECO:0000313" key="4">
    <source>
        <dbReference type="EMBL" id="MEI2453370.1"/>
    </source>
</evidence>
<keyword evidence="2" id="KW-0456">Lyase</keyword>
<gene>
    <name evidence="4" type="ORF">V2J18_01620</name>
</gene>
<dbReference type="Pfam" id="PF00596">
    <property type="entry name" value="Aldolase_II"/>
    <property type="match status" value="1"/>
</dbReference>
<dbReference type="EMBL" id="JBANDL010000002">
    <property type="protein sequence ID" value="MEI2453370.1"/>
    <property type="molecule type" value="Genomic_DNA"/>
</dbReference>
<reference evidence="4 5" key="1">
    <citation type="submission" date="2024-02" db="EMBL/GenBank/DDBJ databases">
        <title>Lysobacter Genome Sequencing and Mining.</title>
        <authorList>
            <person name="Bierman J."/>
            <person name="Walker M.C."/>
        </authorList>
    </citation>
    <scope>NUCLEOTIDE SEQUENCE [LARGE SCALE GENOMIC DNA]</scope>
    <source>
        <strain evidence="4 5">PB6250</strain>
    </source>
</reference>
<comment type="caution">
    <text evidence="4">The sequence shown here is derived from an EMBL/GenBank/DDBJ whole genome shotgun (WGS) entry which is preliminary data.</text>
</comment>
<evidence type="ECO:0000259" key="3">
    <source>
        <dbReference type="SMART" id="SM01007"/>
    </source>
</evidence>
<evidence type="ECO:0000256" key="2">
    <source>
        <dbReference type="ARBA" id="ARBA00023239"/>
    </source>
</evidence>
<dbReference type="InterPro" id="IPR001303">
    <property type="entry name" value="Aldolase_II/adducin_N"/>
</dbReference>
<protein>
    <submittedName>
        <fullName evidence="4">Class II aldolase/adducin family protein</fullName>
    </submittedName>
</protein>
<dbReference type="SUPFAM" id="SSF53639">
    <property type="entry name" value="AraD/HMP-PK domain-like"/>
    <property type="match status" value="1"/>
</dbReference>